<dbReference type="InterPro" id="IPR035897">
    <property type="entry name" value="Toll_tir_struct_dom_sf"/>
</dbReference>
<dbReference type="GO" id="GO:0043531">
    <property type="term" value="F:ADP binding"/>
    <property type="evidence" value="ECO:0007669"/>
    <property type="project" value="InterPro"/>
</dbReference>
<dbReference type="PANTHER" id="PTHR11017:SF228">
    <property type="entry name" value="ADP-RIBOSYL CYCLASE_CYCLIC ADP-RIBOSE HYDROLASE-RELATED"/>
    <property type="match status" value="1"/>
</dbReference>
<dbReference type="InterPro" id="IPR058192">
    <property type="entry name" value="WHD_ROQ1-like"/>
</dbReference>
<reference evidence="5 6" key="2">
    <citation type="journal article" date="2018" name="Hortic Res">
        <title>Improved Brassica rapa reference genome by single-molecule sequencing and chromosome conformation capture technologies.</title>
        <authorList>
            <person name="Zhang L."/>
            <person name="Cai X."/>
            <person name="Wu J."/>
            <person name="Liu M."/>
            <person name="Grob S."/>
            <person name="Cheng F."/>
            <person name="Liang J."/>
            <person name="Cai C."/>
            <person name="Liu Z."/>
            <person name="Liu B."/>
            <person name="Wang F."/>
            <person name="Li S."/>
            <person name="Liu F."/>
            <person name="Li X."/>
            <person name="Cheng L."/>
            <person name="Yang W."/>
            <person name="Li M.H."/>
            <person name="Grossniklaus U."/>
            <person name="Zheng H."/>
            <person name="Wang X."/>
        </authorList>
    </citation>
    <scope>NUCLEOTIDE SEQUENCE [LARGE SCALE GENOMIC DNA]</scope>
    <source>
        <strain evidence="5 6">cv. Chiifu-401-42</strain>
    </source>
</reference>
<dbReference type="PRINTS" id="PR00364">
    <property type="entry name" value="DISEASERSIST"/>
</dbReference>
<dbReference type="Gene3D" id="3.80.10.10">
    <property type="entry name" value="Ribonuclease Inhibitor"/>
    <property type="match status" value="1"/>
</dbReference>
<name>M4CV08_BRACM</name>
<dbReference type="PROSITE" id="PS50104">
    <property type="entry name" value="TIR"/>
    <property type="match status" value="1"/>
</dbReference>
<dbReference type="InterPro" id="IPR000157">
    <property type="entry name" value="TIR_dom"/>
</dbReference>
<evidence type="ECO:0000313" key="6">
    <source>
        <dbReference type="Proteomes" id="UP000011750"/>
    </source>
</evidence>
<dbReference type="SUPFAM" id="SSF52058">
    <property type="entry name" value="L domain-like"/>
    <property type="match status" value="1"/>
</dbReference>
<dbReference type="Gene3D" id="1.10.8.430">
    <property type="entry name" value="Helical domain of apoptotic protease-activating factors"/>
    <property type="match status" value="1"/>
</dbReference>
<dbReference type="Pfam" id="PF00931">
    <property type="entry name" value="NB-ARC"/>
    <property type="match status" value="1"/>
</dbReference>
<dbReference type="SUPFAM" id="SSF52540">
    <property type="entry name" value="P-loop containing nucleoside triphosphate hydrolases"/>
    <property type="match status" value="1"/>
</dbReference>
<sequence>MASSSSSSATPAPKFDVFLSFRGPDTRKNFVSHLYAALCRKGLYTYKDDEEMEKGGLIPDELIKAIKTSRFFIVVISENFDNSYWCLEELRAIMEVEAVKRKEDINVLIPIFYRVKPGRINRENLAAAFSDMKHPPMEETAMINEWENTLSQLANRASYIFSTRRLLTNKQLYVFNVSVDEATRIEEVVQKISDWWFSGQERDHADIVGIRSHMERLASLLEMESDDEVRIVGISGMEGVGKTTIADYLYSQFSRQFAASCFVDVKKKYEEGGQLYLEQYVLSVILGTGSNNLERMRTRSHHIKQKLRNRKVFVVLDDVDKVEQIHGLAKDKSWFGPGSRIIITTRDKGLLDTCGVQFVYPVKCLSAEDASQMFKQIVFKGSDPPAGFEQLLTRVSRLAYGLPSAIKTVAERSLCKWRSKTKDEWEKLVRKYEEAPFQNIVKILKSSYADLSLVDKIAFLYVACLFNGDDIKRVSNLLDDGESSIQVLVDKSLVDISAQGCINMNKLVENMGRETVVEESDLTPTKQRILWDPQIIYHVLRDKTGTESIKGLALSMCMMPDVLDIERRSFRKMHNMKYLKFHTRNKTSKLQLSPTARLPHMLKLLVWDAYPLSTLPSGFSSGCLVELTLRCSNLQFLWKTNLDLGKLKRLDVSESKELEELPDLSSAIQLEELAVEGCKSLTYLKDLPQSLNFLNAHGCSSLETVSLHSNHSIKHIDLSDCSRLNNDQELITHFLTQGQHDQETLLRFACIPQTTMPSYFENCCPRLSPNLMGFSAGIMVACSGPYHLQFLESSYSWNREEPSITLKPQLYPDLERVEEEAMNYLVIIQVLSSINNNQPCKFLLELPSRFYSPPIEIKEGRVHMFH</sequence>
<dbReference type="SUPFAM" id="SSF52200">
    <property type="entry name" value="Toll/Interleukin receptor TIR domain"/>
    <property type="match status" value="1"/>
</dbReference>
<feature type="domain" description="TIR" evidence="4">
    <location>
        <begin position="13"/>
        <end position="153"/>
    </location>
</feature>
<dbReference type="Proteomes" id="UP000011750">
    <property type="component" value="Chromosome A02"/>
</dbReference>
<dbReference type="Gene3D" id="3.40.50.300">
    <property type="entry name" value="P-loop containing nucleotide triphosphate hydrolases"/>
    <property type="match status" value="1"/>
</dbReference>
<dbReference type="GO" id="GO:0006952">
    <property type="term" value="P:defense response"/>
    <property type="evidence" value="ECO:0007669"/>
    <property type="project" value="UniProtKB-KW"/>
</dbReference>
<dbReference type="InterPro" id="IPR027417">
    <property type="entry name" value="P-loop_NTPase"/>
</dbReference>
<reference evidence="5" key="3">
    <citation type="submission" date="2023-03" db="UniProtKB">
        <authorList>
            <consortium name="EnsemblPlants"/>
        </authorList>
    </citation>
    <scope>IDENTIFICATION</scope>
    <source>
        <strain evidence="5">cv. Chiifu-401-42</strain>
    </source>
</reference>
<dbReference type="EnsemblPlants" id="Bra008053.1">
    <property type="protein sequence ID" value="Bra008053.1-P"/>
    <property type="gene ID" value="Bra008053"/>
</dbReference>
<dbReference type="GO" id="GO:0007165">
    <property type="term" value="P:signal transduction"/>
    <property type="evidence" value="ECO:0007669"/>
    <property type="project" value="InterPro"/>
</dbReference>
<dbReference type="SMART" id="SM00255">
    <property type="entry name" value="TIR"/>
    <property type="match status" value="1"/>
</dbReference>
<dbReference type="Pfam" id="PF23282">
    <property type="entry name" value="WHD_ROQ1"/>
    <property type="match status" value="1"/>
</dbReference>
<organism evidence="5 6">
    <name type="scientific">Brassica campestris</name>
    <name type="common">Field mustard</name>
    <dbReference type="NCBI Taxonomy" id="3711"/>
    <lineage>
        <taxon>Eukaryota</taxon>
        <taxon>Viridiplantae</taxon>
        <taxon>Streptophyta</taxon>
        <taxon>Embryophyta</taxon>
        <taxon>Tracheophyta</taxon>
        <taxon>Spermatophyta</taxon>
        <taxon>Magnoliopsida</taxon>
        <taxon>eudicotyledons</taxon>
        <taxon>Gunneridae</taxon>
        <taxon>Pentapetalae</taxon>
        <taxon>rosids</taxon>
        <taxon>malvids</taxon>
        <taxon>Brassicales</taxon>
        <taxon>Brassicaceae</taxon>
        <taxon>Brassiceae</taxon>
        <taxon>Brassica</taxon>
    </lineage>
</organism>
<dbReference type="InterPro" id="IPR036390">
    <property type="entry name" value="WH_DNA-bd_sf"/>
</dbReference>
<dbReference type="InterPro" id="IPR032675">
    <property type="entry name" value="LRR_dom_sf"/>
</dbReference>
<evidence type="ECO:0000256" key="3">
    <source>
        <dbReference type="ARBA" id="ARBA00022821"/>
    </source>
</evidence>
<evidence type="ECO:0000256" key="1">
    <source>
        <dbReference type="ARBA" id="ARBA00022614"/>
    </source>
</evidence>
<dbReference type="Pfam" id="PF01582">
    <property type="entry name" value="TIR"/>
    <property type="match status" value="1"/>
</dbReference>
<dbReference type="PANTHER" id="PTHR11017">
    <property type="entry name" value="LEUCINE-RICH REPEAT-CONTAINING PROTEIN"/>
    <property type="match status" value="1"/>
</dbReference>
<reference evidence="5 6" key="1">
    <citation type="journal article" date="2011" name="Nat. Genet.">
        <title>The genome of the mesopolyploid crop species Brassica rapa.</title>
        <authorList>
            <consortium name="Brassica rapa Genome Sequencing Project Consortium"/>
            <person name="Wang X."/>
            <person name="Wang H."/>
            <person name="Wang J."/>
            <person name="Sun R."/>
            <person name="Wu J."/>
            <person name="Liu S."/>
            <person name="Bai Y."/>
            <person name="Mun J.H."/>
            <person name="Bancroft I."/>
            <person name="Cheng F."/>
            <person name="Huang S."/>
            <person name="Li X."/>
            <person name="Hua W."/>
            <person name="Wang J."/>
            <person name="Wang X."/>
            <person name="Freeling M."/>
            <person name="Pires J.C."/>
            <person name="Paterson A.H."/>
            <person name="Chalhoub B."/>
            <person name="Wang B."/>
            <person name="Hayward A."/>
            <person name="Sharpe A.G."/>
            <person name="Park B.S."/>
            <person name="Weisshaar B."/>
            <person name="Liu B."/>
            <person name="Li B."/>
            <person name="Liu B."/>
            <person name="Tong C."/>
            <person name="Song C."/>
            <person name="Duran C."/>
            <person name="Peng C."/>
            <person name="Geng C."/>
            <person name="Koh C."/>
            <person name="Lin C."/>
            <person name="Edwards D."/>
            <person name="Mu D."/>
            <person name="Shen D."/>
            <person name="Soumpourou E."/>
            <person name="Li F."/>
            <person name="Fraser F."/>
            <person name="Conant G."/>
            <person name="Lassalle G."/>
            <person name="King G.J."/>
            <person name="Bonnema G."/>
            <person name="Tang H."/>
            <person name="Wang H."/>
            <person name="Belcram H."/>
            <person name="Zhou H."/>
            <person name="Hirakawa H."/>
            <person name="Abe H."/>
            <person name="Guo H."/>
            <person name="Wang H."/>
            <person name="Jin H."/>
            <person name="Parkin I.A."/>
            <person name="Batley J."/>
            <person name="Kim J.S."/>
            <person name="Just J."/>
            <person name="Li J."/>
            <person name="Xu J."/>
            <person name="Deng J."/>
            <person name="Kim J.A."/>
            <person name="Li J."/>
            <person name="Yu J."/>
            <person name="Meng J."/>
            <person name="Wang J."/>
            <person name="Min J."/>
            <person name="Poulain J."/>
            <person name="Wang J."/>
            <person name="Hatakeyama K."/>
            <person name="Wu K."/>
            <person name="Wang L."/>
            <person name="Fang L."/>
            <person name="Trick M."/>
            <person name="Links M.G."/>
            <person name="Zhao M."/>
            <person name="Jin M."/>
            <person name="Ramchiary N."/>
            <person name="Drou N."/>
            <person name="Berkman P.J."/>
            <person name="Cai Q."/>
            <person name="Huang Q."/>
            <person name="Li R."/>
            <person name="Tabata S."/>
            <person name="Cheng S."/>
            <person name="Zhang S."/>
            <person name="Zhang S."/>
            <person name="Huang S."/>
            <person name="Sato S."/>
            <person name="Sun S."/>
            <person name="Kwon S.J."/>
            <person name="Choi S.R."/>
            <person name="Lee T.H."/>
            <person name="Fan W."/>
            <person name="Zhao X."/>
            <person name="Tan X."/>
            <person name="Xu X."/>
            <person name="Wang Y."/>
            <person name="Qiu Y."/>
            <person name="Yin Y."/>
            <person name="Li Y."/>
            <person name="Du Y."/>
            <person name="Liao Y."/>
            <person name="Lim Y."/>
            <person name="Narusaka Y."/>
            <person name="Wang Y."/>
            <person name="Wang Z."/>
            <person name="Li Z."/>
            <person name="Wang Z."/>
            <person name="Xiong Z."/>
            <person name="Zhang Z."/>
        </authorList>
    </citation>
    <scope>NUCLEOTIDE SEQUENCE [LARGE SCALE GENOMIC DNA]</scope>
    <source>
        <strain evidence="5 6">cv. Chiifu-401-42</strain>
    </source>
</reference>
<dbReference type="Gene3D" id="3.40.50.10140">
    <property type="entry name" value="Toll/interleukin-1 receptor homology (TIR) domain"/>
    <property type="match status" value="1"/>
</dbReference>
<dbReference type="SUPFAM" id="SSF46785">
    <property type="entry name" value="Winged helix' DNA-binding domain"/>
    <property type="match status" value="1"/>
</dbReference>
<dbReference type="InterPro" id="IPR002182">
    <property type="entry name" value="NB-ARC"/>
</dbReference>
<keyword evidence="3" id="KW-0611">Plant defense</keyword>
<evidence type="ECO:0000313" key="5">
    <source>
        <dbReference type="EnsemblPlants" id="Bra008053.1-P"/>
    </source>
</evidence>
<accession>M4CV08</accession>
<proteinExistence type="predicted"/>
<dbReference type="InterPro" id="IPR044974">
    <property type="entry name" value="Disease_R_plants"/>
</dbReference>
<dbReference type="HOGENOM" id="CLU_001561_1_2_1"/>
<dbReference type="Gramene" id="Bra008053.1">
    <property type="protein sequence ID" value="Bra008053.1-P"/>
    <property type="gene ID" value="Bra008053"/>
</dbReference>
<protein>
    <recommendedName>
        <fullName evidence="4">TIR domain-containing protein</fullName>
    </recommendedName>
</protein>
<evidence type="ECO:0000256" key="2">
    <source>
        <dbReference type="ARBA" id="ARBA00022737"/>
    </source>
</evidence>
<dbReference type="OMA" id="WPESHIS"/>
<dbReference type="InterPro" id="IPR042197">
    <property type="entry name" value="Apaf_helical"/>
</dbReference>
<evidence type="ECO:0000259" key="4">
    <source>
        <dbReference type="PROSITE" id="PS50104"/>
    </source>
</evidence>
<keyword evidence="1" id="KW-0433">Leucine-rich repeat</keyword>
<dbReference type="InParanoid" id="M4CV08"/>
<dbReference type="AlphaFoldDB" id="M4CV08"/>
<keyword evidence="2" id="KW-0677">Repeat</keyword>
<keyword evidence="6" id="KW-1185">Reference proteome</keyword>